<protein>
    <recommendedName>
        <fullName evidence="5">Autotransporter translocation and assembly factor TamB</fullName>
    </recommendedName>
</protein>
<evidence type="ECO:0000256" key="1">
    <source>
        <dbReference type="SAM" id="MobiDB-lite"/>
    </source>
</evidence>
<keyword evidence="4" id="KW-1185">Reference proteome</keyword>
<evidence type="ECO:0000256" key="2">
    <source>
        <dbReference type="SAM" id="SignalP"/>
    </source>
</evidence>
<feature type="compositionally biased region" description="Low complexity" evidence="1">
    <location>
        <begin position="3226"/>
        <end position="3238"/>
    </location>
</feature>
<gene>
    <name evidence="3" type="ORF">SAMN05660420_02516</name>
</gene>
<evidence type="ECO:0000313" key="4">
    <source>
        <dbReference type="Proteomes" id="UP000199409"/>
    </source>
</evidence>
<feature type="signal peptide" evidence="2">
    <location>
        <begin position="1"/>
        <end position="25"/>
    </location>
</feature>
<feature type="compositionally biased region" description="Polar residues" evidence="1">
    <location>
        <begin position="3249"/>
        <end position="3258"/>
    </location>
</feature>
<sequence length="3634" mass="383741">MNMRSVAKLFLCLLCLCATVIPAQSAYYDGSDLGYLDYVTVNGLEYEEYDTRQIIFTSGDLLDGSVLIEGLLESEQKQIAVKDLNVEITLDGGTTWQAADGHSRWRYKFYPEINKIYEFSIRVVKDGQTDLPGELWRIGEFELRTTAVAEAEKLSGQGSIALGWLGSYLPERLLDPESKELLVSFNDLQTQAGEIVSGTVVVATKTTLTLPGAVLQLDRMTFSPTGTSLQGSLELDIQGMSFPNLPLDAINLTLAGLAGDISIANASKPFSFDLIEGTYAVTLVLDALTLQVDTNKDVPFSFSALGGALQLGSGYGNLEVPNLSMLADQSIGWGQAAVAEGAEAVASQLTIPGTAFKLIDIGGAINLAKKSVSLSGKLQFPDSIGGGFVSLPAETPLILSRKGVSTGGTLEFAAGTLPSLNLSGFPTNLSALSLTIADNLPSGSLTGQITLSNFASLPLDIAADINKDGLNSLRMAVEKATNNYTITDFATLSLTRIGLEYAAGDFSVDLDGSITPAGDLISSIEGIGESLVFTGLNIASDAITLADNLAGWHDLSGASVQIEDAVLALSEYGIGVENNKFWVGLKGSGSLAGAEVNATARIFHDGTTEVTGLQLQRLQLAYGDFLLKLDRSAVDANGLVNDATQGVIAGLPQIAIDKFPALFNENNELLVQLNGFNVDLANNKVTLGSVTINPSTALTFDLGPVAMQLTGMTFSSTGAEIAGSVSLAGFDLPATDIPFTGLNFSRSGFAGDVDLVGLAGVRTIDILDGDYGFSLALSALKVAVDTQLPVAQMVQLTGFSGSLQFGPGYGDIAVPNLQLLADHTISWGQTAVAEGEEVVATALLTIPGTDFKLANIGGAINLAAKSVSLHGQFQFPDSLGGGSVSLPAVTPLVLSKKGISTAGTLEFAAGTLPSLDLSGFPTTLSTLSLAIADNIPSGSLSGQVTLNSFADLPLDIAADINKDGLNRFRMAVEKESYSFPLAEFATLTLTKLALEYDKGDFSVVLDGSITPTNSLVSSVTGIDDALVFSGLTISPDAITLASDLEGWHELTGAAAQIEGAFLTLNQYGIGVENNLFWVGLKGQASLGGSTATATARIFHDGTTRIDGIDLNNIYFALGDFFLKVAGDHIDEAGAIANNTQGYIGGLPQALIDALPAGVLNDAQELVVQLNNFQVDLANRSVSLGSVGYIPAAPFNVTLGPVTLSFAGITFTTSSASIDGAINLSGLGLPVEEIPFTDLYLGAGAIAGDIDLIGGGGTRSITIVDGEFGFQLNLDTLSVNVDTRKSLATMVSLKTFGGGVEFGSGFNGLEISDLELLSDNIISWGKNTIAAAPVSLARLNLPGGFAIGDLGGAIDLAAKSLSISGTIYLPAAMNNASITIPADQPVTLSASNGLSTDGPLVFDPGTLPAMSLADIDTSLTSLSLGIDNNVISGSLAGNLDFTQFGNLKVAVTAAFDSKDGLQQVKIDSGNLNKSFNLDGFASLTLKEVKGGYKNDNFYVELAGMITPTHSLFSEYQRPVEFSGLRVYKAAIEFTGDLGGWQTLSATTININAASVSLEKYGLGISNGLLWFGLQGQAEYMGGEASITAKIFHDKTFEISDFGFDGLYLALGDFSLRTSAKMEDGLISGAGSINAGFLTEYLPAELKDPLTGEVNVSFENLAIDLENKKVTSGTVVLNFKKALTPDLGVFSAEIRSVSFGSNGASVDGDFNLDSLAGIDIPNAPKNLSFADIELSPRGFAGSVTYNAGSNPVVLPVLTGDYGITLRLSELTVAVDTSAAEIVDMLRLTDLDGSIKLGSGYEMAEDFTQLTMLADRGITWGMQPNSDLADMGKEAAEQAAKEAAESLSGLDFKIPGTEFHVNNINGRLYLNDKKLKVWGRVKLPANLGGGSIGLSEVSALVVSSSGVSTTGEVDIDPGSIGKFGLAGFAADVQSFSFGVSSNSISGSLAATIKLVQFDNIPIDVTASLSNLGLEELTIVTELPESPFSLAGFADLTLKKLGGSYVDGEINVIIDGDLALDPTVADVAKTFNFSDLSISKNSISMPSIDDPVMFAADLPAFSVGEGLAQLALSEFGFTVKDNLMWIILNGNATILSQTVEGSILISHKGDIDLGTLRADDIVVNFGDYRLTGALALVDGEWSGEASLYLGALHSSLDPSSLNAFGELPVSVSNLDIDMDSKTLNSGTISFDPEGSFTISNDFFNASLPSVSVGVRGGSVFGEIGAGASISFDQGILAGYTEGLSFSDFGLANNGLQVTVTWADTVGKSMTVVPHTTYGIDAHLKEIKVAFDSSKGDVTEMFELKKIDGNLSFGDGYSMASVANGVTNLTPAIVFDNVENTYGFNAVGLAFNLPGTDLQVRDFSGDIGFDDQSLTLAGTLTIPYAEGKQIDISINEWTISDTGFKGEVSANNVDLADIGFDAMLTEANLAFDKFSIASASLGMELTLEEFFAMKIAAKLALANNGVSAWSIGGSSAKSFTHEAPFATVTVSGLNAGYHSAGDNPGLYFGLDSSFAIKGATLLSGLPSPIILSGIEVSDSGITIDGVVIETGFNGASATLAGAKVDLTTFALGYDDHFFFDIAGGISAGPIAADVVLTLHQNATIDLEKIVTEYHEGSLYFKVELGLSESEFSGAVIVDVANTISMDGQFILGSTDTYTYWGASLAAGGSGGVPLGAIPLSLYKVGGGCAYHMTVNAETGALTKDGNNPFVLMAKVGIGTSDFSTWYGDFTLYIEDSKLTLHGDSWFLTESHTGDADLEATITLGSSPPLFHVEAEAKLSKKLGSLTMLGVDGTVDLLFADGDWHIWFGSQDQRLNVTALEYITGSGYIQLSSDGLALGVKQTFDLGGEWWIFYGRIYGGAEVAVEGGFAPFYIDASGRVWIGLEAGVRVGGENYEIMAAYAELDAHFRAPNPTYVMMHGEVSYSFLMGVISGSWEMDFVIPEGTEGATMEANIADLPLLAMTRPQNNATKVRLVNELEISTTIPLMHPFVYDDDNWYVLTVKHPERDGDIVNFTEIEDGNKGLLLDGYSGAMRGGLLGLKKMVYSPLAPLSKGQEHSISTVLQLRTFNPTTSGSTITYGADRNWGSLVKEEVVTVSFTTTDEPTNFREMVLGVYPSVSTAPVYADTNVYLEMKNALAAEALRDGQERNKIKINVLDPSGTPVSGAWDFGGAVTDDQGGSQRSIFVFKSTEPLYIMKSYTNAEGVTKYSKQLPNGVWPYPFITEPETNEGDTSQTQAGSTTQGKQLERYVAQIEKGTNQKQRGQTSKRRNRAGSGADEADVDENSAEGGVTVVGGGVMQVAAGPTYIGNGIGGAANEYVLANDRVGAVVASDGYQNKYTVEILDEGNQKIYGANFYLTLPENGEEPSAMYSGSKDVIADGGLENLNYFVKYSLDQAGYQEALAAGPYAAKREELRALWERYINGEFSSVGSLCQPPEMVSLTNLRNAFDNNEQNVQNDLEQCAPAASVIEEIEGRVNLAKEELALTFSTVNFQTLELRFTTKAPINWNEIELEIEFDPAVDEGSYSITFRKGQYIVRSKSDSINHRIEMKFTSDYERQLMERLLFRISNSTYGYHVVDYFGGVKVFTRDFTESLIGADYNYAQDEAIGNTTQYQGNNFSQFQILELETSRGTTDFTSLSF</sequence>
<dbReference type="OrthoDB" id="505641at2"/>
<evidence type="ECO:0008006" key="5">
    <source>
        <dbReference type="Google" id="ProtNLM"/>
    </source>
</evidence>
<reference evidence="3 4" key="1">
    <citation type="submission" date="2016-10" db="EMBL/GenBank/DDBJ databases">
        <authorList>
            <person name="de Groot N.N."/>
        </authorList>
    </citation>
    <scope>NUCLEOTIDE SEQUENCE [LARGE SCALE GENOMIC DNA]</scope>
    <source>
        <strain evidence="3 4">DSM 7343</strain>
    </source>
</reference>
<dbReference type="EMBL" id="FNQN01000007">
    <property type="protein sequence ID" value="SEA57250.1"/>
    <property type="molecule type" value="Genomic_DNA"/>
</dbReference>
<proteinExistence type="predicted"/>
<evidence type="ECO:0000313" key="3">
    <source>
        <dbReference type="EMBL" id="SEA57250.1"/>
    </source>
</evidence>
<feature type="chain" id="PRO_5011502049" description="Autotransporter translocation and assembly factor TamB" evidence="2">
    <location>
        <begin position="26"/>
        <end position="3634"/>
    </location>
</feature>
<accession>A0A1H4CAA2</accession>
<organism evidence="3 4">
    <name type="scientific">Desulfuromusa kysingii</name>
    <dbReference type="NCBI Taxonomy" id="37625"/>
    <lineage>
        <taxon>Bacteria</taxon>
        <taxon>Pseudomonadati</taxon>
        <taxon>Thermodesulfobacteriota</taxon>
        <taxon>Desulfuromonadia</taxon>
        <taxon>Desulfuromonadales</taxon>
        <taxon>Geopsychrobacteraceae</taxon>
        <taxon>Desulfuromusa</taxon>
    </lineage>
</organism>
<name>A0A1H4CAA2_9BACT</name>
<dbReference type="STRING" id="37625.SAMN05660420_02516"/>
<dbReference type="RefSeq" id="WP_092349080.1">
    <property type="nucleotide sequence ID" value="NZ_FNQN01000007.1"/>
</dbReference>
<keyword evidence="2" id="KW-0732">Signal</keyword>
<feature type="region of interest" description="Disordered" evidence="1">
    <location>
        <begin position="3213"/>
        <end position="3280"/>
    </location>
</feature>
<dbReference type="Proteomes" id="UP000199409">
    <property type="component" value="Unassembled WGS sequence"/>
</dbReference>